<reference evidence="2" key="1">
    <citation type="submission" date="2013-10" db="EMBL/GenBank/DDBJ databases">
        <title>Genomic analysis of the causative agents of coccidiosis in chickens.</title>
        <authorList>
            <person name="Reid A.J."/>
            <person name="Blake D."/>
            <person name="Billington K."/>
            <person name="Browne H."/>
            <person name="Dunn M."/>
            <person name="Hung S."/>
            <person name="Kawahara F."/>
            <person name="Miranda-Saavedra D."/>
            <person name="Mourier T."/>
            <person name="Nagra H."/>
            <person name="Otto T.D."/>
            <person name="Rawlings N."/>
            <person name="Sanchez A."/>
            <person name="Sanders M."/>
            <person name="Subramaniam C."/>
            <person name="Tay Y."/>
            <person name="Dear P."/>
            <person name="Doerig C."/>
            <person name="Gruber A."/>
            <person name="Parkinson J."/>
            <person name="Shirley M."/>
            <person name="Wan K.L."/>
            <person name="Berriman M."/>
            <person name="Tomley F."/>
            <person name="Pain A."/>
        </authorList>
    </citation>
    <scope>NUCLEOTIDE SEQUENCE [LARGE SCALE GENOMIC DNA]</scope>
    <source>
        <strain evidence="2">Houghton</strain>
    </source>
</reference>
<dbReference type="EMBL" id="HG673944">
    <property type="protein sequence ID" value="CDJ38549.1"/>
    <property type="molecule type" value="Genomic_DNA"/>
</dbReference>
<organism evidence="2 3">
    <name type="scientific">Eimeria tenella</name>
    <name type="common">Coccidian parasite</name>
    <dbReference type="NCBI Taxonomy" id="5802"/>
    <lineage>
        <taxon>Eukaryota</taxon>
        <taxon>Sar</taxon>
        <taxon>Alveolata</taxon>
        <taxon>Apicomplexa</taxon>
        <taxon>Conoidasida</taxon>
        <taxon>Coccidia</taxon>
        <taxon>Eucoccidiorida</taxon>
        <taxon>Eimeriorina</taxon>
        <taxon>Eimeriidae</taxon>
        <taxon>Eimeria</taxon>
    </lineage>
</organism>
<dbReference type="GeneID" id="25256784"/>
<dbReference type="OrthoDB" id="348365at2759"/>
<dbReference type="AlphaFoldDB" id="U6KKV2"/>
<protein>
    <submittedName>
        <fullName evidence="2">Uncharacterized protein</fullName>
    </submittedName>
</protein>
<evidence type="ECO:0000313" key="3">
    <source>
        <dbReference type="Proteomes" id="UP000030747"/>
    </source>
</evidence>
<keyword evidence="3" id="KW-1185">Reference proteome</keyword>
<dbReference type="VEuPathDB" id="ToxoDB:ETH2_0318500"/>
<dbReference type="VEuPathDB" id="ToxoDB:ETH_00038715"/>
<feature type="region of interest" description="Disordered" evidence="1">
    <location>
        <begin position="260"/>
        <end position="281"/>
    </location>
</feature>
<gene>
    <name evidence="2" type="ORF">ETH_00038715</name>
</gene>
<sequence length="281" mass="29406">MRCPLGAACKDGAAAACKRGQLGSTAELLRTKCEKCPRGHWASAALMGPKLVIAEVNLLGGSVAEKETGDRVQGGPPDCEGGPGGPPCLVFTPFAAEVTLERPTFGYFLGLSKHPGGPLAVAVRPRRQKGTGGPPEKILGSQLLLRVRGQQQQQQQQQQQLEELVVFRPEDWQQRVAVELEFTMAAAAAAAAAVAEGQSPVALEVQHEVSPYEPTAADLAAPPAAAAAAAAEELSPAGVGIPPTVSVHCRVQTYVDDFTDESLWGPPGGPNKIKIKENRSN</sequence>
<accession>U6KKV2</accession>
<evidence type="ECO:0000256" key="1">
    <source>
        <dbReference type="SAM" id="MobiDB-lite"/>
    </source>
</evidence>
<dbReference type="Proteomes" id="UP000030747">
    <property type="component" value="Unassembled WGS sequence"/>
</dbReference>
<reference evidence="2" key="2">
    <citation type="submission" date="2013-10" db="EMBL/GenBank/DDBJ databases">
        <authorList>
            <person name="Aslett M."/>
        </authorList>
    </citation>
    <scope>NUCLEOTIDE SEQUENCE [LARGE SCALE GENOMIC DNA]</scope>
    <source>
        <strain evidence="2">Houghton</strain>
    </source>
</reference>
<proteinExistence type="predicted"/>
<dbReference type="RefSeq" id="XP_013229387.1">
    <property type="nucleotide sequence ID" value="XM_013373933.1"/>
</dbReference>
<evidence type="ECO:0000313" key="2">
    <source>
        <dbReference type="EMBL" id="CDJ38549.1"/>
    </source>
</evidence>
<name>U6KKV2_EIMTE</name>